<sequence length="87" mass="10508">MVDIEFEKIDERITVRFRREYRSEVLQRSYMTNELIIVVRETYLDDIKSDFAAYALLSDTEQRAFIDRLRLVPHYTGPMLESQEERS</sequence>
<evidence type="ECO:0000313" key="2">
    <source>
        <dbReference type="Proteomes" id="UP001352263"/>
    </source>
</evidence>
<gene>
    <name evidence="1" type="ORF">RY831_04460</name>
</gene>
<accession>A0ABU6J448</accession>
<reference evidence="1 2" key="1">
    <citation type="submission" date="2023-10" db="EMBL/GenBank/DDBJ databases">
        <title>Noviherbaspirillum sp. CPCC 100848 genome assembly.</title>
        <authorList>
            <person name="Li X.Y."/>
            <person name="Fang X.M."/>
        </authorList>
    </citation>
    <scope>NUCLEOTIDE SEQUENCE [LARGE SCALE GENOMIC DNA]</scope>
    <source>
        <strain evidence="1 2">CPCC 100848</strain>
    </source>
</reference>
<name>A0ABU6J448_9BURK</name>
<proteinExistence type="predicted"/>
<organism evidence="1 2">
    <name type="scientific">Noviherbaspirillum album</name>
    <dbReference type="NCBI Taxonomy" id="3080276"/>
    <lineage>
        <taxon>Bacteria</taxon>
        <taxon>Pseudomonadati</taxon>
        <taxon>Pseudomonadota</taxon>
        <taxon>Betaproteobacteria</taxon>
        <taxon>Burkholderiales</taxon>
        <taxon>Oxalobacteraceae</taxon>
        <taxon>Noviherbaspirillum</taxon>
    </lineage>
</organism>
<dbReference type="EMBL" id="JAWIIV010000002">
    <property type="protein sequence ID" value="MEC4718385.1"/>
    <property type="molecule type" value="Genomic_DNA"/>
</dbReference>
<dbReference type="Proteomes" id="UP001352263">
    <property type="component" value="Unassembled WGS sequence"/>
</dbReference>
<evidence type="ECO:0000313" key="1">
    <source>
        <dbReference type="EMBL" id="MEC4718385.1"/>
    </source>
</evidence>
<dbReference type="RefSeq" id="WP_326505109.1">
    <property type="nucleotide sequence ID" value="NZ_JAWIIV010000002.1"/>
</dbReference>
<keyword evidence="2" id="KW-1185">Reference proteome</keyword>
<protein>
    <submittedName>
        <fullName evidence="1">Uncharacterized protein</fullName>
    </submittedName>
</protein>
<comment type="caution">
    <text evidence="1">The sequence shown here is derived from an EMBL/GenBank/DDBJ whole genome shotgun (WGS) entry which is preliminary data.</text>
</comment>